<dbReference type="OrthoDB" id="6420019at2759"/>
<evidence type="ECO:0000256" key="1">
    <source>
        <dbReference type="SAM" id="SignalP"/>
    </source>
</evidence>
<sequence length="231" mass="26707">MLVCILLILGTWNGVLGTDDICNIPSYRACAISEETRYFPKTEEDIDRQCPYIAQHLECLKDYADKCGYENVHREFSEDKYQTLKNLVEDICQKDSQLHLRIVQNIGCISELMDNFQNECRENLQNKTAVIRQYTRTREVQENYDESTYNVELWMPFLCVTESLRVACFASEASKRCGSDTQGLVLELVARSGSVKDSCPPVVGDRINELIRLLELEMEEERLLNEIINKE</sequence>
<name>A0A4Y2L942_ARAVE</name>
<evidence type="ECO:0008006" key="4">
    <source>
        <dbReference type="Google" id="ProtNLM"/>
    </source>
</evidence>
<dbReference type="Proteomes" id="UP000499080">
    <property type="component" value="Unassembled WGS sequence"/>
</dbReference>
<evidence type="ECO:0000313" key="3">
    <source>
        <dbReference type="Proteomes" id="UP000499080"/>
    </source>
</evidence>
<comment type="caution">
    <text evidence="2">The sequence shown here is derived from an EMBL/GenBank/DDBJ whole genome shotgun (WGS) entry which is preliminary data.</text>
</comment>
<keyword evidence="3" id="KW-1185">Reference proteome</keyword>
<accession>A0A4Y2L942</accession>
<feature type="chain" id="PRO_5021260384" description="DUF19 domain-containing protein" evidence="1">
    <location>
        <begin position="18"/>
        <end position="231"/>
    </location>
</feature>
<proteinExistence type="predicted"/>
<dbReference type="AlphaFoldDB" id="A0A4Y2L942"/>
<dbReference type="EMBL" id="BGPR01005528">
    <property type="protein sequence ID" value="GBN11004.1"/>
    <property type="molecule type" value="Genomic_DNA"/>
</dbReference>
<gene>
    <name evidence="2" type="ORF">AVEN_111174_1</name>
</gene>
<dbReference type="PANTHER" id="PTHR33964:SF1">
    <property type="entry name" value="RE45066P"/>
    <property type="match status" value="1"/>
</dbReference>
<reference evidence="2 3" key="1">
    <citation type="journal article" date="2019" name="Sci. Rep.">
        <title>Orb-weaving spider Araneus ventricosus genome elucidates the spidroin gene catalogue.</title>
        <authorList>
            <person name="Kono N."/>
            <person name="Nakamura H."/>
            <person name="Ohtoshi R."/>
            <person name="Moran D.A.P."/>
            <person name="Shinohara A."/>
            <person name="Yoshida Y."/>
            <person name="Fujiwara M."/>
            <person name="Mori M."/>
            <person name="Tomita M."/>
            <person name="Arakawa K."/>
        </authorList>
    </citation>
    <scope>NUCLEOTIDE SEQUENCE [LARGE SCALE GENOMIC DNA]</scope>
</reference>
<evidence type="ECO:0000313" key="2">
    <source>
        <dbReference type="EMBL" id="GBN11004.1"/>
    </source>
</evidence>
<protein>
    <recommendedName>
        <fullName evidence="4">DUF19 domain-containing protein</fullName>
    </recommendedName>
</protein>
<dbReference type="PANTHER" id="PTHR33964">
    <property type="entry name" value="RE45066P-RELATED"/>
    <property type="match status" value="1"/>
</dbReference>
<organism evidence="2 3">
    <name type="scientific">Araneus ventricosus</name>
    <name type="common">Orbweaver spider</name>
    <name type="synonym">Epeira ventricosa</name>
    <dbReference type="NCBI Taxonomy" id="182803"/>
    <lineage>
        <taxon>Eukaryota</taxon>
        <taxon>Metazoa</taxon>
        <taxon>Ecdysozoa</taxon>
        <taxon>Arthropoda</taxon>
        <taxon>Chelicerata</taxon>
        <taxon>Arachnida</taxon>
        <taxon>Araneae</taxon>
        <taxon>Araneomorphae</taxon>
        <taxon>Entelegynae</taxon>
        <taxon>Araneoidea</taxon>
        <taxon>Araneidae</taxon>
        <taxon>Araneus</taxon>
    </lineage>
</organism>
<feature type="signal peptide" evidence="1">
    <location>
        <begin position="1"/>
        <end position="17"/>
    </location>
</feature>
<keyword evidence="1" id="KW-0732">Signal</keyword>